<name>A0ABQ4S7M8_9HYPH</name>
<dbReference type="EMBL" id="BPQQ01000003">
    <property type="protein sequence ID" value="GJD98362.1"/>
    <property type="molecule type" value="Genomic_DNA"/>
</dbReference>
<evidence type="ECO:0000256" key="1">
    <source>
        <dbReference type="PROSITE-ProRule" id="PRU00409"/>
    </source>
</evidence>
<keyword evidence="1" id="KW-0067">ATP-binding</keyword>
<organism evidence="3 4">
    <name type="scientific">Methylobacterium isbiliense</name>
    <dbReference type="NCBI Taxonomy" id="315478"/>
    <lineage>
        <taxon>Bacteria</taxon>
        <taxon>Pseudomonadati</taxon>
        <taxon>Pseudomonadota</taxon>
        <taxon>Alphaproteobacteria</taxon>
        <taxon>Hyphomicrobiales</taxon>
        <taxon>Methylobacteriaceae</taxon>
        <taxon>Methylobacterium</taxon>
    </lineage>
</organism>
<dbReference type="Pfam" id="PF02655">
    <property type="entry name" value="ATP-grasp_3"/>
    <property type="match status" value="1"/>
</dbReference>
<dbReference type="Proteomes" id="UP001055153">
    <property type="component" value="Unassembled WGS sequence"/>
</dbReference>
<evidence type="ECO:0000259" key="2">
    <source>
        <dbReference type="PROSITE" id="PS50975"/>
    </source>
</evidence>
<reference evidence="3" key="2">
    <citation type="submission" date="2021-08" db="EMBL/GenBank/DDBJ databases">
        <authorList>
            <person name="Tani A."/>
            <person name="Ola A."/>
            <person name="Ogura Y."/>
            <person name="Katsura K."/>
            <person name="Hayashi T."/>
        </authorList>
    </citation>
    <scope>NUCLEOTIDE SEQUENCE</scope>
    <source>
        <strain evidence="3">DSM 17168</strain>
    </source>
</reference>
<dbReference type="SUPFAM" id="SSF56059">
    <property type="entry name" value="Glutathione synthetase ATP-binding domain-like"/>
    <property type="match status" value="1"/>
</dbReference>
<keyword evidence="4" id="KW-1185">Reference proteome</keyword>
<dbReference type="Gene3D" id="3.30.470.20">
    <property type="entry name" value="ATP-grasp fold, B domain"/>
    <property type="match status" value="1"/>
</dbReference>
<dbReference type="PROSITE" id="PS50975">
    <property type="entry name" value="ATP_GRASP"/>
    <property type="match status" value="1"/>
</dbReference>
<proteinExistence type="predicted"/>
<keyword evidence="1" id="KW-0547">Nucleotide-binding</keyword>
<dbReference type="PIRSF" id="PIRSF016817">
    <property type="entry name" value="UCP016817_carboligase"/>
    <property type="match status" value="1"/>
</dbReference>
<evidence type="ECO:0000313" key="3">
    <source>
        <dbReference type="EMBL" id="GJD98362.1"/>
    </source>
</evidence>
<reference evidence="3" key="1">
    <citation type="journal article" date="2021" name="Front. Microbiol.">
        <title>Comprehensive Comparative Genomics and Phenotyping of Methylobacterium Species.</title>
        <authorList>
            <person name="Alessa O."/>
            <person name="Ogura Y."/>
            <person name="Fujitani Y."/>
            <person name="Takami H."/>
            <person name="Hayashi T."/>
            <person name="Sahin N."/>
            <person name="Tani A."/>
        </authorList>
    </citation>
    <scope>NUCLEOTIDE SEQUENCE</scope>
    <source>
        <strain evidence="3">DSM 17168</strain>
    </source>
</reference>
<feature type="domain" description="ATP-grasp" evidence="2">
    <location>
        <begin position="228"/>
        <end position="288"/>
    </location>
</feature>
<protein>
    <recommendedName>
        <fullName evidence="2">ATP-grasp domain-containing protein</fullName>
    </recommendedName>
</protein>
<accession>A0ABQ4S7M8</accession>
<sequence>MPPQGDAVLIAAQSGRALAAAARRAGLRPFVADLFGDADTLALAASHRLVSGRFGAGPGARSLLAALDDLAREAGPVLGVVLGSGFEGAPALMAAIAARHRLLGAAPDCVRRLKDPLHLAGLCARLAIPHPPVSLASVPDPASWLLKRPGGSGGGHIRPAPAGPPPAGAYLQRRVPGRALSLNILADGRDLRVLAATAQWAAPTRARPFRYAGAVDPGDMPAGVHAAAARALAALVAETGLCGLASADLAVDGTGWWLLEVNPRPGATLDVLDRRGAPLLARHIAAASGHLGPDLAPPADAAATQICYADRTLAAVPPLAWPDFVMDRPRAGSRLVAGAPVCTVYAAGRDAAAARRALRSRLAAVGALLPGAFLAADDASPAGMRGAAAC</sequence>
<gene>
    <name evidence="3" type="ORF">GMJLKIPL_0269</name>
</gene>
<comment type="caution">
    <text evidence="3">The sequence shown here is derived from an EMBL/GenBank/DDBJ whole genome shotgun (WGS) entry which is preliminary data.</text>
</comment>
<evidence type="ECO:0000313" key="4">
    <source>
        <dbReference type="Proteomes" id="UP001055153"/>
    </source>
</evidence>
<dbReference type="InterPro" id="IPR011761">
    <property type="entry name" value="ATP-grasp"/>
</dbReference>
<dbReference type="RefSeq" id="WP_238233312.1">
    <property type="nucleotide sequence ID" value="NZ_BPQQ01000003.1"/>
</dbReference>
<dbReference type="InterPro" id="IPR016677">
    <property type="entry name" value="UCP016817_carboligase"/>
</dbReference>
<dbReference type="InterPro" id="IPR003806">
    <property type="entry name" value="ATP-grasp_PylC-type"/>
</dbReference>